<evidence type="ECO:0000313" key="2">
    <source>
        <dbReference type="EMBL" id="KAI5354642.1"/>
    </source>
</evidence>
<evidence type="ECO:0000313" key="3">
    <source>
        <dbReference type="Proteomes" id="UP001054821"/>
    </source>
</evidence>
<accession>A0AAD4ZUW2</accession>
<reference evidence="1 3" key="1">
    <citation type="journal article" date="2022" name="G3 (Bethesda)">
        <title>Whole-genome sequence and methylome profiling of the almond [Prunus dulcis (Mill.) D.A. Webb] cultivar 'Nonpareil'.</title>
        <authorList>
            <person name="D'Amico-Willman K.M."/>
            <person name="Ouma W.Z."/>
            <person name="Meulia T."/>
            <person name="Sideli G.M."/>
            <person name="Gradziel T.M."/>
            <person name="Fresnedo-Ramirez J."/>
        </authorList>
    </citation>
    <scope>NUCLEOTIDE SEQUENCE [LARGE SCALE GENOMIC DNA]</scope>
    <source>
        <strain evidence="1">Clone GOH B32 T37-40</strain>
    </source>
</reference>
<name>A0AAD4ZUW2_PRUDU</name>
<proteinExistence type="predicted"/>
<dbReference type="Proteomes" id="UP001054821">
    <property type="component" value="Chromosome 1"/>
</dbReference>
<gene>
    <name evidence="1" type="ORF">L3X38_007534</name>
    <name evidence="2" type="ORF">L3X38_007537</name>
</gene>
<protein>
    <submittedName>
        <fullName evidence="1">Uncharacterized protein</fullName>
    </submittedName>
</protein>
<dbReference type="EMBL" id="JAJFAZ020000001">
    <property type="protein sequence ID" value="KAI5354639.1"/>
    <property type="molecule type" value="Genomic_DNA"/>
</dbReference>
<evidence type="ECO:0000313" key="1">
    <source>
        <dbReference type="EMBL" id="KAI5354639.1"/>
    </source>
</evidence>
<dbReference type="AlphaFoldDB" id="A0AAD4ZUW2"/>
<organism evidence="1 3">
    <name type="scientific">Prunus dulcis</name>
    <name type="common">Almond</name>
    <name type="synonym">Amygdalus dulcis</name>
    <dbReference type="NCBI Taxonomy" id="3755"/>
    <lineage>
        <taxon>Eukaryota</taxon>
        <taxon>Viridiplantae</taxon>
        <taxon>Streptophyta</taxon>
        <taxon>Embryophyta</taxon>
        <taxon>Tracheophyta</taxon>
        <taxon>Spermatophyta</taxon>
        <taxon>Magnoliopsida</taxon>
        <taxon>eudicotyledons</taxon>
        <taxon>Gunneridae</taxon>
        <taxon>Pentapetalae</taxon>
        <taxon>rosids</taxon>
        <taxon>fabids</taxon>
        <taxon>Rosales</taxon>
        <taxon>Rosaceae</taxon>
        <taxon>Amygdaloideae</taxon>
        <taxon>Amygdaleae</taxon>
        <taxon>Prunus</taxon>
    </lineage>
</organism>
<keyword evidence="3" id="KW-1185">Reference proteome</keyword>
<dbReference type="EMBL" id="JAJFAZ020000001">
    <property type="protein sequence ID" value="KAI5354642.1"/>
    <property type="molecule type" value="Genomic_DNA"/>
</dbReference>
<sequence length="160" mass="18311">MTQYLRKAGTIRRTKHAVKAQLAGCFRQLDKKPSRLTRTTYHQSLGKRSPAQTPCKISGQARLSLSRRVNVNPLKKPEEIHMSEGFTHRVKHSSFPFHCPGSLHRKGREKSKRLFTSMRKGQQNRDLGTTNGFLTHVSWAAGIHQRRRSGGKQWKEEGKV</sequence>
<comment type="caution">
    <text evidence="1">The sequence shown here is derived from an EMBL/GenBank/DDBJ whole genome shotgun (WGS) entry which is preliminary data.</text>
</comment>